<keyword evidence="9 13" id="KW-0863">Zinc-finger</keyword>
<dbReference type="Proteomes" id="UP000326759">
    <property type="component" value="Unassembled WGS sequence"/>
</dbReference>
<evidence type="ECO:0000256" key="10">
    <source>
        <dbReference type="ARBA" id="ARBA00022833"/>
    </source>
</evidence>
<dbReference type="GO" id="GO:0000978">
    <property type="term" value="F:RNA polymerase II cis-regulatory region sequence-specific DNA binding"/>
    <property type="evidence" value="ECO:0007669"/>
    <property type="project" value="TreeGrafter"/>
</dbReference>
<evidence type="ECO:0000259" key="15">
    <source>
        <dbReference type="PROSITE" id="PS50157"/>
    </source>
</evidence>
<dbReference type="PANTHER" id="PTHR24404:SF113">
    <property type="entry name" value="C2H2-TYPE DOMAIN-CONTAINING PROTEIN"/>
    <property type="match status" value="1"/>
</dbReference>
<evidence type="ECO:0000256" key="4">
    <source>
        <dbReference type="ARBA" id="ARBA00013638"/>
    </source>
</evidence>
<protein>
    <recommendedName>
        <fullName evidence="4">Protein hunchback</fullName>
    </recommendedName>
</protein>
<reference evidence="16 17" key="1">
    <citation type="journal article" date="2019" name="PLoS Biol.">
        <title>Sex chromosomes control vertical transmission of feminizing Wolbachia symbionts in an isopod.</title>
        <authorList>
            <person name="Becking T."/>
            <person name="Chebbi M.A."/>
            <person name="Giraud I."/>
            <person name="Moumen B."/>
            <person name="Laverre T."/>
            <person name="Caubet Y."/>
            <person name="Peccoud J."/>
            <person name="Gilbert C."/>
            <person name="Cordaux R."/>
        </authorList>
    </citation>
    <scope>NUCLEOTIDE SEQUENCE [LARGE SCALE GENOMIC DNA]</scope>
    <source>
        <strain evidence="16">ANa2</strain>
        <tissue evidence="16">Whole body excluding digestive tract and cuticle</tissue>
    </source>
</reference>
<feature type="compositionally biased region" description="Basic and acidic residues" evidence="14">
    <location>
        <begin position="440"/>
        <end position="451"/>
    </location>
</feature>
<feature type="compositionally biased region" description="Basic and acidic residues" evidence="14">
    <location>
        <begin position="175"/>
        <end position="196"/>
    </location>
</feature>
<keyword evidence="10" id="KW-0862">Zinc</keyword>
<dbReference type="InterPro" id="IPR036236">
    <property type="entry name" value="Znf_C2H2_sf"/>
</dbReference>
<evidence type="ECO:0000256" key="1">
    <source>
        <dbReference type="ARBA" id="ARBA00003983"/>
    </source>
</evidence>
<dbReference type="GO" id="GO:0003700">
    <property type="term" value="F:DNA-binding transcription factor activity"/>
    <property type="evidence" value="ECO:0007669"/>
    <property type="project" value="TreeGrafter"/>
</dbReference>
<feature type="domain" description="C2H2-type" evidence="15">
    <location>
        <begin position="10"/>
        <end position="37"/>
    </location>
</feature>
<feature type="compositionally biased region" description="Low complexity" evidence="14">
    <location>
        <begin position="371"/>
        <end position="405"/>
    </location>
</feature>
<dbReference type="PROSITE" id="PS50157">
    <property type="entry name" value="ZINC_FINGER_C2H2_2"/>
    <property type="match status" value="3"/>
</dbReference>
<dbReference type="SMART" id="SM00355">
    <property type="entry name" value="ZnF_C2H2"/>
    <property type="match status" value="5"/>
</dbReference>
<keyword evidence="5" id="KW-0217">Developmental protein</keyword>
<evidence type="ECO:0000313" key="16">
    <source>
        <dbReference type="EMBL" id="KAB7493874.1"/>
    </source>
</evidence>
<evidence type="ECO:0000256" key="5">
    <source>
        <dbReference type="ARBA" id="ARBA00022473"/>
    </source>
</evidence>
<evidence type="ECO:0000256" key="11">
    <source>
        <dbReference type="ARBA" id="ARBA00023125"/>
    </source>
</evidence>
<evidence type="ECO:0000256" key="3">
    <source>
        <dbReference type="ARBA" id="ARBA00007746"/>
    </source>
</evidence>
<dbReference type="Gene3D" id="3.30.160.60">
    <property type="entry name" value="Classic Zinc Finger"/>
    <property type="match status" value="2"/>
</dbReference>
<evidence type="ECO:0000256" key="13">
    <source>
        <dbReference type="PROSITE-ProRule" id="PRU00042"/>
    </source>
</evidence>
<feature type="domain" description="C2H2-type" evidence="15">
    <location>
        <begin position="487"/>
        <end position="514"/>
    </location>
</feature>
<organism evidence="16 17">
    <name type="scientific">Armadillidium nasatum</name>
    <dbReference type="NCBI Taxonomy" id="96803"/>
    <lineage>
        <taxon>Eukaryota</taxon>
        <taxon>Metazoa</taxon>
        <taxon>Ecdysozoa</taxon>
        <taxon>Arthropoda</taxon>
        <taxon>Crustacea</taxon>
        <taxon>Multicrustacea</taxon>
        <taxon>Malacostraca</taxon>
        <taxon>Eumalacostraca</taxon>
        <taxon>Peracarida</taxon>
        <taxon>Isopoda</taxon>
        <taxon>Oniscidea</taxon>
        <taxon>Crinocheta</taxon>
        <taxon>Armadillidiidae</taxon>
        <taxon>Armadillidium</taxon>
    </lineage>
</organism>
<comment type="similarity">
    <text evidence="3">Belongs to the hunchback C2H2-type zinc-finger protein family.</text>
</comment>
<dbReference type="AlphaFoldDB" id="A0A5N5SI89"/>
<evidence type="ECO:0000313" key="17">
    <source>
        <dbReference type="Proteomes" id="UP000326759"/>
    </source>
</evidence>
<comment type="subcellular location">
    <subcellularLocation>
        <location evidence="2">Nucleus</location>
    </subcellularLocation>
</comment>
<dbReference type="SUPFAM" id="SSF57667">
    <property type="entry name" value="beta-beta-alpha zinc fingers"/>
    <property type="match status" value="2"/>
</dbReference>
<evidence type="ECO:0000256" key="6">
    <source>
        <dbReference type="ARBA" id="ARBA00022492"/>
    </source>
</evidence>
<dbReference type="GO" id="GO:0035282">
    <property type="term" value="P:segmentation"/>
    <property type="evidence" value="ECO:0007669"/>
    <property type="project" value="UniProtKB-KW"/>
</dbReference>
<dbReference type="GO" id="GO:0008270">
    <property type="term" value="F:zinc ion binding"/>
    <property type="evidence" value="ECO:0007669"/>
    <property type="project" value="UniProtKB-KW"/>
</dbReference>
<keyword evidence="11" id="KW-0238">DNA-binding</keyword>
<keyword evidence="12" id="KW-0539">Nucleus</keyword>
<proteinExistence type="inferred from homology"/>
<comment type="caution">
    <text evidence="16">The sequence shown here is derived from an EMBL/GenBank/DDBJ whole genome shotgun (WGS) entry which is preliminary data.</text>
</comment>
<comment type="function">
    <text evidence="1">Gap class segmentation protein that controls development of head structures.</text>
</comment>
<dbReference type="Pfam" id="PF00096">
    <property type="entry name" value="zf-C2H2"/>
    <property type="match status" value="1"/>
</dbReference>
<dbReference type="InterPro" id="IPR013087">
    <property type="entry name" value="Znf_C2H2_type"/>
</dbReference>
<dbReference type="PANTHER" id="PTHR24404">
    <property type="entry name" value="ZINC FINGER PROTEIN"/>
    <property type="match status" value="1"/>
</dbReference>
<keyword evidence="17" id="KW-1185">Reference proteome</keyword>
<evidence type="ECO:0000256" key="9">
    <source>
        <dbReference type="ARBA" id="ARBA00022771"/>
    </source>
</evidence>
<dbReference type="FunFam" id="3.30.160.60:FF:001301">
    <property type="entry name" value="Blast:Protein hunchback"/>
    <property type="match status" value="1"/>
</dbReference>
<evidence type="ECO:0000256" key="8">
    <source>
        <dbReference type="ARBA" id="ARBA00022737"/>
    </source>
</evidence>
<keyword evidence="6" id="KW-0302">Gap protein</keyword>
<dbReference type="InterPro" id="IPR050589">
    <property type="entry name" value="Ikaros_C2H2-ZF"/>
</dbReference>
<dbReference type="GO" id="GO:0005634">
    <property type="term" value="C:nucleus"/>
    <property type="evidence" value="ECO:0007669"/>
    <property type="project" value="UniProtKB-SubCell"/>
</dbReference>
<name>A0A5N5SI89_9CRUS</name>
<feature type="compositionally biased region" description="Polar residues" evidence="14">
    <location>
        <begin position="346"/>
        <end position="363"/>
    </location>
</feature>
<keyword evidence="7" id="KW-0479">Metal-binding</keyword>
<keyword evidence="8" id="KW-0677">Repeat</keyword>
<evidence type="ECO:0000256" key="2">
    <source>
        <dbReference type="ARBA" id="ARBA00004123"/>
    </source>
</evidence>
<gene>
    <name evidence="16" type="primary">hb_1</name>
    <name evidence="16" type="ORF">Anas_09849</name>
</gene>
<dbReference type="PROSITE" id="PS00028">
    <property type="entry name" value="ZINC_FINGER_C2H2_1"/>
    <property type="match status" value="2"/>
</dbReference>
<accession>A0A5N5SI89</accession>
<evidence type="ECO:0000256" key="7">
    <source>
        <dbReference type="ARBA" id="ARBA00022723"/>
    </source>
</evidence>
<dbReference type="EMBL" id="SEYY01024828">
    <property type="protein sequence ID" value="KAB7493874.1"/>
    <property type="molecule type" value="Genomic_DNA"/>
</dbReference>
<feature type="region of interest" description="Disordered" evidence="14">
    <location>
        <begin position="174"/>
        <end position="196"/>
    </location>
</feature>
<feature type="region of interest" description="Disordered" evidence="14">
    <location>
        <begin position="344"/>
        <end position="465"/>
    </location>
</feature>
<dbReference type="GO" id="GO:0000122">
    <property type="term" value="P:negative regulation of transcription by RNA polymerase II"/>
    <property type="evidence" value="ECO:0007669"/>
    <property type="project" value="UniProtKB-ARBA"/>
</dbReference>
<dbReference type="GO" id="GO:0040034">
    <property type="term" value="P:regulation of development, heterochronic"/>
    <property type="evidence" value="ECO:0007669"/>
    <property type="project" value="UniProtKB-ARBA"/>
</dbReference>
<evidence type="ECO:0000256" key="12">
    <source>
        <dbReference type="ARBA" id="ARBA00023242"/>
    </source>
</evidence>
<dbReference type="OrthoDB" id="10015593at2759"/>
<feature type="domain" description="C2H2-type" evidence="15">
    <location>
        <begin position="209"/>
        <end position="236"/>
    </location>
</feature>
<evidence type="ECO:0000256" key="14">
    <source>
        <dbReference type="SAM" id="MobiDB-lite"/>
    </source>
</evidence>
<sequence length="540" mass="60586">MRNHLGKKPFKCNKCSYSCVNKSMLNSHMKSHSNIYQYRCSNCTYATKYCHSLKLHLRKYRHTPAMVLNPDGTPNPVPIIDIYGTRRGPKLKKDENGMPILPPQYQYQAQMVRAQMEFTGTIPPAPTVPLDKYPSKTNGGNLNFPVHNASFQNAFQLSGIPSYPSFIPNEFMETDGMHSKSEPKIYEKDSKDKEEKLNISKSPEVQETLKCEICNFSTETKSILSHHMLLHAKENEELVEIEKPSTANSICEDQIQANNNDQQRISPPPLNKLLNEMTNQTQTNVPSSIPKPQNVLHDYLVRALNPMLYHHLMGGQGFVHPALDFNQQIQRMFGQPVIEKRPLLNNEKTVGSSPIKTAGQSETVLDLSKDQTPPGSSSSQQISSSTSPPFLSSSPSNSDVSTPPSKNRRKGRAYKLERIALRLSGSGEEENSCGESTDCVSKEKDTKKSKIDSLPPALLPLPTSESKVEDQVDGVVNGTEGKWKEIFQCEHCDIAFKDAVMYSMHMGYHNCKNPFTCNMCGFDAENKFSFFLHIARSPHV</sequence>